<reference evidence="2 3" key="1">
    <citation type="submission" date="2017-11" db="EMBL/GenBank/DDBJ databases">
        <title>Draft genome sequence of environmental isolate Aeromonas cavernicola sp. nov. MDC 2508.</title>
        <authorList>
            <person name="Colston S.M."/>
            <person name="Navarro A."/>
            <person name="Martinez-Murcia A.J."/>
            <person name="Graf J."/>
        </authorList>
    </citation>
    <scope>NUCLEOTIDE SEQUENCE [LARGE SCALE GENOMIC DNA]</scope>
    <source>
        <strain evidence="2 3">MDC 2508</strain>
    </source>
</reference>
<dbReference type="Proteomes" id="UP000235861">
    <property type="component" value="Unassembled WGS sequence"/>
</dbReference>
<organism evidence="2 3">
    <name type="scientific">Aeromonas cavernicola</name>
    <dbReference type="NCBI Taxonomy" id="1006623"/>
    <lineage>
        <taxon>Bacteria</taxon>
        <taxon>Pseudomonadati</taxon>
        <taxon>Pseudomonadota</taxon>
        <taxon>Gammaproteobacteria</taxon>
        <taxon>Aeromonadales</taxon>
        <taxon>Aeromonadaceae</taxon>
        <taxon>Aeromonas</taxon>
    </lineage>
</organism>
<dbReference type="EMBL" id="PGGC01000094">
    <property type="protein sequence ID" value="PJG58760.1"/>
    <property type="molecule type" value="Genomic_DNA"/>
</dbReference>
<dbReference type="Pfam" id="PF19834">
    <property type="entry name" value="DUF6314"/>
    <property type="match status" value="1"/>
</dbReference>
<evidence type="ECO:0000313" key="3">
    <source>
        <dbReference type="Proteomes" id="UP000235861"/>
    </source>
</evidence>
<evidence type="ECO:0000259" key="1">
    <source>
        <dbReference type="Pfam" id="PF19834"/>
    </source>
</evidence>
<dbReference type="InterPro" id="IPR045632">
    <property type="entry name" value="DUF6314"/>
</dbReference>
<keyword evidence="3" id="KW-1185">Reference proteome</keyword>
<name>A0A2H9U413_9GAMM</name>
<sequence>MAEIEAVIQRLWQQLAEIHTFHFVASNGAGSATDWNGTAEGTVLVTTHQDGWLFNESGHYTTPHGRVLTMHNRFWWQRSERGIRLAHLRYDQPVELFELHPQPDGRWQTVTPHLCGQDHYSAELTETASGFLLSWQIIGPHKNERIDYRYGR</sequence>
<evidence type="ECO:0000313" key="2">
    <source>
        <dbReference type="EMBL" id="PJG58760.1"/>
    </source>
</evidence>
<gene>
    <name evidence="2" type="ORF">CUC53_10925</name>
</gene>
<protein>
    <recommendedName>
        <fullName evidence="1">DUF6314 domain-containing protein</fullName>
    </recommendedName>
</protein>
<dbReference type="RefSeq" id="WP_100294201.1">
    <property type="nucleotide sequence ID" value="NZ_PGGC01000094.1"/>
</dbReference>
<proteinExistence type="predicted"/>
<dbReference type="AlphaFoldDB" id="A0A2H9U413"/>
<comment type="caution">
    <text evidence="2">The sequence shown here is derived from an EMBL/GenBank/DDBJ whole genome shotgun (WGS) entry which is preliminary data.</text>
</comment>
<dbReference type="OrthoDB" id="21379at2"/>
<feature type="domain" description="DUF6314" evidence="1">
    <location>
        <begin position="35"/>
        <end position="152"/>
    </location>
</feature>
<accession>A0A2H9U413</accession>